<accession>A0A1F5EK24</accession>
<gene>
    <name evidence="4" type="ORF">A2442_03975</name>
</gene>
<dbReference type="CDD" id="cd15457">
    <property type="entry name" value="NADAR"/>
    <property type="match status" value="1"/>
</dbReference>
<comment type="catalytic activity">
    <reaction evidence="1">
        <text>5-amino-6-(5-phospho-D-ribosylamino)uracil + H2O = 5,6-diaminouracil + D-ribose 5-phosphate</text>
        <dbReference type="Rhea" id="RHEA:55020"/>
        <dbReference type="ChEBI" id="CHEBI:15377"/>
        <dbReference type="ChEBI" id="CHEBI:46252"/>
        <dbReference type="ChEBI" id="CHEBI:58453"/>
        <dbReference type="ChEBI" id="CHEBI:78346"/>
    </reaction>
</comment>
<organism evidence="4 5">
    <name type="scientific">Candidatus Campbellbacteria bacterium RIFOXYC2_FULL_35_25</name>
    <dbReference type="NCBI Taxonomy" id="1797582"/>
    <lineage>
        <taxon>Bacteria</taxon>
        <taxon>Candidatus Campbelliibacteriota</taxon>
    </lineage>
</organism>
<protein>
    <recommendedName>
        <fullName evidence="3">NADAR domain-containing protein</fullName>
    </recommendedName>
</protein>
<dbReference type="AlphaFoldDB" id="A0A1F5EK24"/>
<dbReference type="Gene3D" id="1.10.357.40">
    <property type="entry name" value="YbiA-like"/>
    <property type="match status" value="1"/>
</dbReference>
<evidence type="ECO:0000313" key="5">
    <source>
        <dbReference type="Proteomes" id="UP000179003"/>
    </source>
</evidence>
<evidence type="ECO:0000256" key="1">
    <source>
        <dbReference type="ARBA" id="ARBA00000022"/>
    </source>
</evidence>
<evidence type="ECO:0000259" key="3">
    <source>
        <dbReference type="Pfam" id="PF08719"/>
    </source>
</evidence>
<dbReference type="SUPFAM" id="SSF143990">
    <property type="entry name" value="YbiA-like"/>
    <property type="match status" value="1"/>
</dbReference>
<evidence type="ECO:0000313" key="4">
    <source>
        <dbReference type="EMBL" id="OGD67703.1"/>
    </source>
</evidence>
<name>A0A1F5EK24_9BACT</name>
<dbReference type="InterPro" id="IPR037238">
    <property type="entry name" value="YbiA-like_sf"/>
</dbReference>
<comment type="catalytic activity">
    <reaction evidence="2">
        <text>2,5-diamino-6-hydroxy-4-(5-phosphoribosylamino)-pyrimidine + H2O = 2,5,6-triamino-4-hydroxypyrimidine + D-ribose 5-phosphate</text>
        <dbReference type="Rhea" id="RHEA:23436"/>
        <dbReference type="ChEBI" id="CHEBI:15377"/>
        <dbReference type="ChEBI" id="CHEBI:58614"/>
        <dbReference type="ChEBI" id="CHEBI:78346"/>
        <dbReference type="ChEBI" id="CHEBI:137796"/>
    </reaction>
</comment>
<proteinExistence type="predicted"/>
<reference evidence="4 5" key="1">
    <citation type="journal article" date="2016" name="Nat. Commun.">
        <title>Thousands of microbial genomes shed light on interconnected biogeochemical processes in an aquifer system.</title>
        <authorList>
            <person name="Anantharaman K."/>
            <person name="Brown C.T."/>
            <person name="Hug L.A."/>
            <person name="Sharon I."/>
            <person name="Castelle C.J."/>
            <person name="Probst A.J."/>
            <person name="Thomas B.C."/>
            <person name="Singh A."/>
            <person name="Wilkins M.J."/>
            <person name="Karaoz U."/>
            <person name="Brodie E.L."/>
            <person name="Williams K.H."/>
            <person name="Hubbard S.S."/>
            <person name="Banfield J.F."/>
        </authorList>
    </citation>
    <scope>NUCLEOTIDE SEQUENCE [LARGE SCALE GENOMIC DNA]</scope>
</reference>
<feature type="domain" description="NADAR" evidence="3">
    <location>
        <begin position="9"/>
        <end position="144"/>
    </location>
</feature>
<comment type="caution">
    <text evidence="4">The sequence shown here is derived from an EMBL/GenBank/DDBJ whole genome shotgun (WGS) entry which is preliminary data.</text>
</comment>
<dbReference type="NCBIfam" id="TIGR02464">
    <property type="entry name" value="ribofla_fusion"/>
    <property type="match status" value="1"/>
</dbReference>
<dbReference type="STRING" id="1797582.A2442_03975"/>
<dbReference type="Pfam" id="PF08719">
    <property type="entry name" value="NADAR"/>
    <property type="match status" value="1"/>
</dbReference>
<evidence type="ECO:0000256" key="2">
    <source>
        <dbReference type="ARBA" id="ARBA00000751"/>
    </source>
</evidence>
<dbReference type="InterPro" id="IPR012816">
    <property type="entry name" value="NADAR"/>
</dbReference>
<sequence>MENKEPILFYEKKFYCFSNFSSFAVEWKGSLWMTLEHAYQSAKFTDENIINEIKNARSSYDSKKIAQKYPDKVKNDWEDLKLSIMEEIIRAKLEQHPYIQEKLLQTEEREIIEDSHKDAFWGWGPNKDGENHLGKLWMKLRSEINK</sequence>
<dbReference type="EMBL" id="MFAE01000002">
    <property type="protein sequence ID" value="OGD67703.1"/>
    <property type="molecule type" value="Genomic_DNA"/>
</dbReference>
<dbReference type="Proteomes" id="UP000179003">
    <property type="component" value="Unassembled WGS sequence"/>
</dbReference>